<name>A0A849BG94_9ACTN</name>
<dbReference type="GO" id="GO:0030638">
    <property type="term" value="P:polyketide metabolic process"/>
    <property type="evidence" value="ECO:0007669"/>
    <property type="project" value="InterPro"/>
</dbReference>
<dbReference type="Gene3D" id="3.10.450.50">
    <property type="match status" value="1"/>
</dbReference>
<proteinExistence type="predicted"/>
<dbReference type="AlphaFoldDB" id="A0A849BG94"/>
<sequence>MDERGLRAAYERYLACLNRRELDRLHEHVGEDVQHNGRRLGLPGYRRMLEEDFARIPDLTFGLDLLVADRDQVAARLVFDCTPGGELFGAPVDGRRVTFCEHVFYRYVDGRIAEVHSLLDADAVRAQVRSTGRGAT</sequence>
<dbReference type="InterPro" id="IPR032710">
    <property type="entry name" value="NTF2-like_dom_sf"/>
</dbReference>
<dbReference type="RefSeq" id="WP_171201945.1">
    <property type="nucleotide sequence ID" value="NZ_BAAANP010000023.1"/>
</dbReference>
<dbReference type="EMBL" id="JABEMA010000020">
    <property type="protein sequence ID" value="NNH22089.1"/>
    <property type="molecule type" value="Genomic_DNA"/>
</dbReference>
<evidence type="ECO:0000313" key="2">
    <source>
        <dbReference type="Proteomes" id="UP000555552"/>
    </source>
</evidence>
<comment type="caution">
    <text evidence="1">The sequence shown here is derived from an EMBL/GenBank/DDBJ whole genome shotgun (WGS) entry which is preliminary data.</text>
</comment>
<organism evidence="1 2">
    <name type="scientific">Pseudokineococcus marinus</name>
    <dbReference type="NCBI Taxonomy" id="351215"/>
    <lineage>
        <taxon>Bacteria</taxon>
        <taxon>Bacillati</taxon>
        <taxon>Actinomycetota</taxon>
        <taxon>Actinomycetes</taxon>
        <taxon>Kineosporiales</taxon>
        <taxon>Kineosporiaceae</taxon>
        <taxon>Pseudokineococcus</taxon>
    </lineage>
</organism>
<dbReference type="Proteomes" id="UP000555552">
    <property type="component" value="Unassembled WGS sequence"/>
</dbReference>
<accession>A0A849BG94</accession>
<dbReference type="Pfam" id="PF07366">
    <property type="entry name" value="SnoaL"/>
    <property type="match status" value="1"/>
</dbReference>
<protein>
    <submittedName>
        <fullName evidence="1">SnoaL-like domain-containing protein</fullName>
    </submittedName>
</protein>
<gene>
    <name evidence="1" type="ORF">HLB09_03095</name>
</gene>
<dbReference type="PANTHER" id="PTHR38436">
    <property type="entry name" value="POLYKETIDE CYCLASE SNOAL-LIKE DOMAIN"/>
    <property type="match status" value="1"/>
</dbReference>
<dbReference type="SUPFAM" id="SSF54427">
    <property type="entry name" value="NTF2-like"/>
    <property type="match status" value="1"/>
</dbReference>
<dbReference type="InterPro" id="IPR009959">
    <property type="entry name" value="Cyclase_SnoaL-like"/>
</dbReference>
<dbReference type="PANTHER" id="PTHR38436:SF1">
    <property type="entry name" value="ESTER CYCLASE"/>
    <property type="match status" value="1"/>
</dbReference>
<evidence type="ECO:0000313" key="1">
    <source>
        <dbReference type="EMBL" id="NNH22089.1"/>
    </source>
</evidence>
<keyword evidence="2" id="KW-1185">Reference proteome</keyword>
<reference evidence="1 2" key="1">
    <citation type="submission" date="2020-05" db="EMBL/GenBank/DDBJ databases">
        <title>MicrobeNet Type strains.</title>
        <authorList>
            <person name="Nicholson A.C."/>
        </authorList>
    </citation>
    <scope>NUCLEOTIDE SEQUENCE [LARGE SCALE GENOMIC DNA]</scope>
    <source>
        <strain evidence="1 2">JCM 14547</strain>
    </source>
</reference>